<protein>
    <submittedName>
        <fullName evidence="1">Uncharacterized protein</fullName>
    </submittedName>
</protein>
<keyword evidence="2" id="KW-1185">Reference proteome</keyword>
<sequence>MAFETKHQNRLSLLLVISTFSVSLCKPLTLNNPSDPNSRSYFENAVVNCLLGVYEACTSCKPAPGPWDSFVGTASSGTTLGFGIKIDSNYNSYSIAQSQFNFPGGGVGFIGTPGSEINFFITKKNANGQLDWLNYVGNRTDGRFDILYRENDGIYFFLRTSALLQFVKHPFAGAIGTDGNSVVGKLNQNGEFIWTTYINNSVNGPDTELGSVIDSQDGSGLYLFGNTVDGLTDNGTLNGTYSGQDFFIRKLSYDGQTIWTKVYQIPGDVTLYRPVKITEIPNGTGFFLTTTVGTSATDLSVSYPNNKNSKPALNTKLVMKLDQNFDYQWHRYVGDGANPTELFFNSDLAFNDSSFVMGTTYGDAVISSGLNHPNPLNGDATQFFSLDGSGNENYSSFIYSGTEFLTHGTTRLLDQNLDRYILSGARIQSSVSSGYISEVKKSNFTELTRYYTKGTNITSFQRHCDGSYTALGMSTADIPGAIIPKGSASLNSFVTRFKP</sequence>
<organism evidence="1 2">
    <name type="scientific">Leptospira jelokensis</name>
    <dbReference type="NCBI Taxonomy" id="2484931"/>
    <lineage>
        <taxon>Bacteria</taxon>
        <taxon>Pseudomonadati</taxon>
        <taxon>Spirochaetota</taxon>
        <taxon>Spirochaetia</taxon>
        <taxon>Leptospirales</taxon>
        <taxon>Leptospiraceae</taxon>
        <taxon>Leptospira</taxon>
    </lineage>
</organism>
<gene>
    <name evidence="1" type="ORF">EHQ62_11330</name>
</gene>
<proteinExistence type="predicted"/>
<comment type="caution">
    <text evidence="1">The sequence shown here is derived from an EMBL/GenBank/DDBJ whole genome shotgun (WGS) entry which is preliminary data.</text>
</comment>
<name>A0A4Z1A4R3_9LEPT</name>
<reference evidence="1" key="1">
    <citation type="journal article" date="2019" name="PLoS Negl. Trop. Dis.">
        <title>Revisiting the worldwide diversity of Leptospira species in the environment.</title>
        <authorList>
            <person name="Vincent A.T."/>
            <person name="Schiettekatte O."/>
            <person name="Bourhy P."/>
            <person name="Veyrier F.J."/>
            <person name="Picardeau M."/>
        </authorList>
    </citation>
    <scope>NUCLEOTIDE SEQUENCE [LARGE SCALE GENOMIC DNA]</scope>
    <source>
        <strain evidence="1">201702451</strain>
    </source>
</reference>
<evidence type="ECO:0000313" key="1">
    <source>
        <dbReference type="EMBL" id="TGL65167.1"/>
    </source>
</evidence>
<dbReference type="AlphaFoldDB" id="A0A4Z1A4R3"/>
<dbReference type="EMBL" id="RQGH01000026">
    <property type="protein sequence ID" value="TGL65167.1"/>
    <property type="molecule type" value="Genomic_DNA"/>
</dbReference>
<dbReference type="RefSeq" id="WP_135642878.1">
    <property type="nucleotide sequence ID" value="NZ_RQGH01000026.1"/>
</dbReference>
<dbReference type="Proteomes" id="UP000297567">
    <property type="component" value="Unassembled WGS sequence"/>
</dbReference>
<accession>A0A4Z1A4R3</accession>
<evidence type="ECO:0000313" key="2">
    <source>
        <dbReference type="Proteomes" id="UP000297567"/>
    </source>
</evidence>